<dbReference type="InterPro" id="IPR003856">
    <property type="entry name" value="LPS_length_determ_N"/>
</dbReference>
<dbReference type="PANTHER" id="PTHR32309:SF13">
    <property type="entry name" value="FERRIC ENTEROBACTIN TRANSPORT PROTEIN FEPE"/>
    <property type="match status" value="1"/>
</dbReference>
<organism evidence="8 9">
    <name type="scientific">Spiribacter roseus</name>
    <dbReference type="NCBI Taxonomy" id="1855875"/>
    <lineage>
        <taxon>Bacteria</taxon>
        <taxon>Pseudomonadati</taxon>
        <taxon>Pseudomonadota</taxon>
        <taxon>Gammaproteobacteria</taxon>
        <taxon>Chromatiales</taxon>
        <taxon>Ectothiorhodospiraceae</taxon>
        <taxon>Spiribacter</taxon>
    </lineage>
</organism>
<proteinExistence type="predicted"/>
<dbReference type="Proteomes" id="UP001556636">
    <property type="component" value="Unassembled WGS sequence"/>
</dbReference>
<keyword evidence="2" id="KW-1003">Cell membrane</keyword>
<dbReference type="EMBL" id="JBAKFG010000005">
    <property type="protein sequence ID" value="MEX0373696.1"/>
    <property type="molecule type" value="Genomic_DNA"/>
</dbReference>
<evidence type="ECO:0000256" key="1">
    <source>
        <dbReference type="ARBA" id="ARBA00004651"/>
    </source>
</evidence>
<keyword evidence="5 6" id="KW-0472">Membrane</keyword>
<evidence type="ECO:0000256" key="4">
    <source>
        <dbReference type="ARBA" id="ARBA00022989"/>
    </source>
</evidence>
<evidence type="ECO:0000256" key="5">
    <source>
        <dbReference type="ARBA" id="ARBA00023136"/>
    </source>
</evidence>
<feature type="transmembrane region" description="Helical" evidence="6">
    <location>
        <begin position="267"/>
        <end position="286"/>
    </location>
</feature>
<dbReference type="Pfam" id="PF02706">
    <property type="entry name" value="Wzz"/>
    <property type="match status" value="1"/>
</dbReference>
<dbReference type="PANTHER" id="PTHR32309">
    <property type="entry name" value="TYROSINE-PROTEIN KINASE"/>
    <property type="match status" value="1"/>
</dbReference>
<feature type="domain" description="Polysaccharide chain length determinant N-terminal" evidence="7">
    <location>
        <begin position="12"/>
        <end position="65"/>
    </location>
</feature>
<name>A0ABV3S0R1_9GAMM</name>
<dbReference type="InterPro" id="IPR050445">
    <property type="entry name" value="Bact_polysacc_biosynth/exp"/>
</dbReference>
<accession>A0ABV3S0R1</accession>
<dbReference type="RefSeq" id="WP_367951862.1">
    <property type="nucleotide sequence ID" value="NZ_JBAKFG010000005.1"/>
</dbReference>
<feature type="transmembrane region" description="Helical" evidence="6">
    <location>
        <begin position="28"/>
        <end position="47"/>
    </location>
</feature>
<gene>
    <name evidence="8" type="ORF">V6X51_09675</name>
</gene>
<comment type="subcellular location">
    <subcellularLocation>
        <location evidence="1">Cell membrane</location>
        <topology evidence="1">Multi-pass membrane protein</topology>
    </subcellularLocation>
</comment>
<keyword evidence="4 6" id="KW-1133">Transmembrane helix</keyword>
<reference evidence="8 9" key="1">
    <citation type="submission" date="2024-02" db="EMBL/GenBank/DDBJ databases">
        <title>New especies of Spiribacter isolated from saline water.</title>
        <authorList>
            <person name="Leon M.J."/>
            <person name="De La Haba R."/>
            <person name="Sanchez-Porro C."/>
            <person name="Ventosa A."/>
        </authorList>
    </citation>
    <scope>NUCLEOTIDE SEQUENCE [LARGE SCALE GENOMIC DNA]</scope>
    <source>
        <strain evidence="9">ag22IC6-196</strain>
    </source>
</reference>
<sequence length="305" mass="32466">MSNKQGPSPADDEISLFELWAILVRRRWLIAIVFLVVVGVTAGAALMKEPENRLTAVIAVGQIADLPDNPATSIDPSDAVVPIEAAGSAVTRVNEVLIPRVVAGDNGSTPPTATVRAEVADAGAGLIRLTAEAPDSRTAATRRLMTRIGDRVVAHYRDEWRRQSRWLEDRIAALERRENAIDSRAPAGSRALMDRALGLAGEGEAASGGALVRDLLSSAMAYQSEAYRWDLADELSGLHLSQARMAPPGVERAAAVSAADIGARTGLMLALGAILGLMLGVFAAFIREFLANARAYREQPDPDQT</sequence>
<protein>
    <submittedName>
        <fullName evidence="8">Wzz/FepE/Etk N-terminal domain-containing protein</fullName>
    </submittedName>
</protein>
<keyword evidence="3 6" id="KW-0812">Transmembrane</keyword>
<evidence type="ECO:0000256" key="6">
    <source>
        <dbReference type="SAM" id="Phobius"/>
    </source>
</evidence>
<comment type="caution">
    <text evidence="8">The sequence shown here is derived from an EMBL/GenBank/DDBJ whole genome shotgun (WGS) entry which is preliminary data.</text>
</comment>
<keyword evidence="9" id="KW-1185">Reference proteome</keyword>
<evidence type="ECO:0000256" key="2">
    <source>
        <dbReference type="ARBA" id="ARBA00022475"/>
    </source>
</evidence>
<evidence type="ECO:0000313" key="8">
    <source>
        <dbReference type="EMBL" id="MEX0373696.1"/>
    </source>
</evidence>
<evidence type="ECO:0000313" key="9">
    <source>
        <dbReference type="Proteomes" id="UP001556636"/>
    </source>
</evidence>
<evidence type="ECO:0000256" key="3">
    <source>
        <dbReference type="ARBA" id="ARBA00022692"/>
    </source>
</evidence>
<evidence type="ECO:0000259" key="7">
    <source>
        <dbReference type="Pfam" id="PF02706"/>
    </source>
</evidence>